<reference evidence="1" key="1">
    <citation type="submission" date="2020-06" db="EMBL/GenBank/DDBJ databases">
        <title>Whole Genome Sequence of Halomonas aquamarina MB598.</title>
        <authorList>
            <person name="Pervaiz M."/>
            <person name="Fariq A."/>
            <person name="Yasmin A."/>
            <person name="Welch M."/>
        </authorList>
    </citation>
    <scope>NUCLEOTIDE SEQUENCE</scope>
    <source>
        <strain evidence="1">MB598</strain>
    </source>
</reference>
<comment type="caution">
    <text evidence="1">The sequence shown here is derived from an EMBL/GenBank/DDBJ whole genome shotgun (WGS) entry which is preliminary data.</text>
</comment>
<sequence>MNIHHYTDNPDADWQGEPGADDAAIARLLEWAGVELPTDYLDFLRTSNGGEGEFDVYPEYLRLWPIDTVLSANEGYQIQTYLPGFIGIGDSGGSDVVAIDLRAEGAFTLQAFLFSSLALEEAMFVASSVEGLFKSVKRRE</sequence>
<organism evidence="1 2">
    <name type="scientific">Vreelandella aquamarina</name>
    <dbReference type="NCBI Taxonomy" id="77097"/>
    <lineage>
        <taxon>Bacteria</taxon>
        <taxon>Pseudomonadati</taxon>
        <taxon>Pseudomonadota</taxon>
        <taxon>Gammaproteobacteria</taxon>
        <taxon>Oceanospirillales</taxon>
        <taxon>Halomonadaceae</taxon>
        <taxon>Vreelandella</taxon>
    </lineage>
</organism>
<evidence type="ECO:0000313" key="1">
    <source>
        <dbReference type="EMBL" id="MBZ5488289.1"/>
    </source>
</evidence>
<gene>
    <name evidence="1" type="ORF">HW452_12225</name>
</gene>
<evidence type="ECO:0000313" key="2">
    <source>
        <dbReference type="Proteomes" id="UP001319846"/>
    </source>
</evidence>
<accession>A0ACC5VXP5</accession>
<dbReference type="EMBL" id="JABYQT010000007">
    <property type="protein sequence ID" value="MBZ5488289.1"/>
    <property type="molecule type" value="Genomic_DNA"/>
</dbReference>
<proteinExistence type="predicted"/>
<name>A0ACC5VXP5_9GAMM</name>
<protein>
    <submittedName>
        <fullName evidence="1">SMI1/KNR4 family protein</fullName>
    </submittedName>
</protein>
<keyword evidence="2" id="KW-1185">Reference proteome</keyword>
<dbReference type="Proteomes" id="UP001319846">
    <property type="component" value="Unassembled WGS sequence"/>
</dbReference>